<evidence type="ECO:0000313" key="3">
    <source>
        <dbReference type="Proteomes" id="UP000499080"/>
    </source>
</evidence>
<comment type="caution">
    <text evidence="2">The sequence shown here is derived from an EMBL/GenBank/DDBJ whole genome shotgun (WGS) entry which is preliminary data.</text>
</comment>
<proteinExistence type="predicted"/>
<dbReference type="Proteomes" id="UP000499080">
    <property type="component" value="Unassembled WGS sequence"/>
</dbReference>
<organism evidence="2 3">
    <name type="scientific">Araneus ventricosus</name>
    <name type="common">Orbweaver spider</name>
    <name type="synonym">Epeira ventricosa</name>
    <dbReference type="NCBI Taxonomy" id="182803"/>
    <lineage>
        <taxon>Eukaryota</taxon>
        <taxon>Metazoa</taxon>
        <taxon>Ecdysozoa</taxon>
        <taxon>Arthropoda</taxon>
        <taxon>Chelicerata</taxon>
        <taxon>Arachnida</taxon>
        <taxon>Araneae</taxon>
        <taxon>Araneomorphae</taxon>
        <taxon>Entelegynae</taxon>
        <taxon>Araneoidea</taxon>
        <taxon>Araneidae</taxon>
        <taxon>Araneus</taxon>
    </lineage>
</organism>
<feature type="chain" id="PRO_5021336187" evidence="1">
    <location>
        <begin position="27"/>
        <end position="108"/>
    </location>
</feature>
<keyword evidence="1" id="KW-0732">Signal</keyword>
<evidence type="ECO:0000256" key="1">
    <source>
        <dbReference type="SAM" id="SignalP"/>
    </source>
</evidence>
<protein>
    <submittedName>
        <fullName evidence="2">Uncharacterized protein</fullName>
    </submittedName>
</protein>
<feature type="signal peptide" evidence="1">
    <location>
        <begin position="1"/>
        <end position="26"/>
    </location>
</feature>
<name>A0A4Y2GX15_ARAVE</name>
<evidence type="ECO:0000313" key="2">
    <source>
        <dbReference type="EMBL" id="GBM57058.1"/>
    </source>
</evidence>
<sequence>MTASGCGGTPLIFLLAARFGISPVLSIPVSMECRDMEGTLTDNRSQIFYSGSSEKKTGFEVSALQSSKPGDETLPLQHLCTRAVLTKGKIGLQPTDAIDPKAPPNLLY</sequence>
<gene>
    <name evidence="2" type="ORF">AVEN_157024_1</name>
</gene>
<accession>A0A4Y2GX15</accession>
<dbReference type="AlphaFoldDB" id="A0A4Y2GX15"/>
<dbReference type="EMBL" id="BGPR01001575">
    <property type="protein sequence ID" value="GBM57058.1"/>
    <property type="molecule type" value="Genomic_DNA"/>
</dbReference>
<keyword evidence="3" id="KW-1185">Reference proteome</keyword>
<reference evidence="2 3" key="1">
    <citation type="journal article" date="2019" name="Sci. Rep.">
        <title>Orb-weaving spider Araneus ventricosus genome elucidates the spidroin gene catalogue.</title>
        <authorList>
            <person name="Kono N."/>
            <person name="Nakamura H."/>
            <person name="Ohtoshi R."/>
            <person name="Moran D.A.P."/>
            <person name="Shinohara A."/>
            <person name="Yoshida Y."/>
            <person name="Fujiwara M."/>
            <person name="Mori M."/>
            <person name="Tomita M."/>
            <person name="Arakawa K."/>
        </authorList>
    </citation>
    <scope>NUCLEOTIDE SEQUENCE [LARGE SCALE GENOMIC DNA]</scope>
</reference>